<gene>
    <name evidence="5" type="ORF">OV287_43030</name>
</gene>
<accession>A0ABT4AHU3</accession>
<dbReference type="PIRSF" id="PIRSF006779">
    <property type="entry name" value="UCP006779"/>
    <property type="match status" value="1"/>
</dbReference>
<feature type="domain" description="S-adenosyl-l-methionine hydroxide adenosyltransferase N-terminal" evidence="3">
    <location>
        <begin position="6"/>
        <end position="153"/>
    </location>
</feature>
<comment type="similarity">
    <text evidence="2">Belongs to the SAM hydrolase / SAM-dependent halogenase family.</text>
</comment>
<evidence type="ECO:0000256" key="2">
    <source>
        <dbReference type="ARBA" id="ARBA00024035"/>
    </source>
</evidence>
<sequence>MQAPLISLLTDFGLTDTYVGQMKAALLRIAPNALLVDLTHEVPAQDVKAGAFLLWSAVEAFPEGSLHLAVVDPGVGSTRRAVAARTRRGDVLVGPDNGLLVPALEQLGGLAAAVELTAPEYWGPKQSRTFHGRDVFAPVVGHLAAEVPLEKLGRALQDLERPFSFPPPKEEDGCPVGEVLHVDTYGNLITNLPGAVLPARFRVHLGNTVIENAPQAHYQAVAQGKPLSLVGSAGLLEVSVRDGSAAEVLGVGRGARVRIEPR</sequence>
<evidence type="ECO:0000256" key="1">
    <source>
        <dbReference type="ARBA" id="ARBA00022691"/>
    </source>
</evidence>
<evidence type="ECO:0000313" key="6">
    <source>
        <dbReference type="Proteomes" id="UP001207654"/>
    </source>
</evidence>
<dbReference type="SUPFAM" id="SSF101852">
    <property type="entry name" value="Bacterial fluorinating enzyme, C-terminal domain"/>
    <property type="match status" value="1"/>
</dbReference>
<dbReference type="Gene3D" id="2.40.30.90">
    <property type="entry name" value="Bacterial fluorinating enzyme like"/>
    <property type="match status" value="1"/>
</dbReference>
<organism evidence="5 6">
    <name type="scientific">Archangium lansingense</name>
    <dbReference type="NCBI Taxonomy" id="2995310"/>
    <lineage>
        <taxon>Bacteria</taxon>
        <taxon>Pseudomonadati</taxon>
        <taxon>Myxococcota</taxon>
        <taxon>Myxococcia</taxon>
        <taxon>Myxococcales</taxon>
        <taxon>Cystobacterineae</taxon>
        <taxon>Archangiaceae</taxon>
        <taxon>Archangium</taxon>
    </lineage>
</organism>
<dbReference type="Proteomes" id="UP001207654">
    <property type="component" value="Unassembled WGS sequence"/>
</dbReference>
<dbReference type="InterPro" id="IPR046470">
    <property type="entry name" value="SAM_HAT_C"/>
</dbReference>
<keyword evidence="6" id="KW-1185">Reference proteome</keyword>
<protein>
    <submittedName>
        <fullName evidence="5">SAM-dependent chlorinase/fluorinase</fullName>
    </submittedName>
</protein>
<evidence type="ECO:0000259" key="3">
    <source>
        <dbReference type="Pfam" id="PF01887"/>
    </source>
</evidence>
<evidence type="ECO:0000259" key="4">
    <source>
        <dbReference type="Pfam" id="PF20257"/>
    </source>
</evidence>
<dbReference type="InterPro" id="IPR023228">
    <property type="entry name" value="SAM_OH_AdoTrfase_N_sf"/>
</dbReference>
<name>A0ABT4AHU3_9BACT</name>
<dbReference type="EMBL" id="JAPNKA010000001">
    <property type="protein sequence ID" value="MCY1081248.1"/>
    <property type="molecule type" value="Genomic_DNA"/>
</dbReference>
<dbReference type="Pfam" id="PF20257">
    <property type="entry name" value="SAM_HAT_C"/>
    <property type="match status" value="1"/>
</dbReference>
<dbReference type="InterPro" id="IPR023227">
    <property type="entry name" value="SAM_OH_AdoTrfase_C_sf"/>
</dbReference>
<dbReference type="Gene3D" id="3.40.50.10790">
    <property type="entry name" value="S-adenosyl-l-methionine hydroxide adenosyltransferase, N-terminal"/>
    <property type="match status" value="1"/>
</dbReference>
<comment type="caution">
    <text evidence="5">The sequence shown here is derived from an EMBL/GenBank/DDBJ whole genome shotgun (WGS) entry which is preliminary data.</text>
</comment>
<dbReference type="PANTHER" id="PTHR35092">
    <property type="entry name" value="CHLORINASE MJ1651"/>
    <property type="match status" value="1"/>
</dbReference>
<dbReference type="RefSeq" id="WP_267539853.1">
    <property type="nucleotide sequence ID" value="NZ_JAPNKA010000001.1"/>
</dbReference>
<reference evidence="5 6" key="1">
    <citation type="submission" date="2022-11" db="EMBL/GenBank/DDBJ databases">
        <title>Minimal conservation of predation-associated metabolite biosynthetic gene clusters underscores biosynthetic potential of Myxococcota including descriptions for ten novel species: Archangium lansinium sp. nov., Myxococcus landrumus sp. nov., Nannocystis bai.</title>
        <authorList>
            <person name="Ahearne A."/>
            <person name="Stevens C."/>
            <person name="Phillips K."/>
        </authorList>
    </citation>
    <scope>NUCLEOTIDE SEQUENCE [LARGE SCALE GENOMIC DNA]</scope>
    <source>
        <strain evidence="5 6">MIWBW</strain>
    </source>
</reference>
<evidence type="ECO:0000313" key="5">
    <source>
        <dbReference type="EMBL" id="MCY1081248.1"/>
    </source>
</evidence>
<keyword evidence="1" id="KW-0949">S-adenosyl-L-methionine</keyword>
<proteinExistence type="inferred from homology"/>
<dbReference type="InterPro" id="IPR046469">
    <property type="entry name" value="SAM_HAT_N"/>
</dbReference>
<dbReference type="PANTHER" id="PTHR35092:SF1">
    <property type="entry name" value="CHLORINASE MJ1651"/>
    <property type="match status" value="1"/>
</dbReference>
<feature type="domain" description="S-adenosyl-l-methionine hydroxide adenosyltransferase C-terminal" evidence="4">
    <location>
        <begin position="177"/>
        <end position="258"/>
    </location>
</feature>
<dbReference type="SUPFAM" id="SSF102522">
    <property type="entry name" value="Bacterial fluorinating enzyme, N-terminal domain"/>
    <property type="match status" value="1"/>
</dbReference>
<dbReference type="Pfam" id="PF01887">
    <property type="entry name" value="SAM_HAT_N"/>
    <property type="match status" value="1"/>
</dbReference>
<dbReference type="InterPro" id="IPR002747">
    <property type="entry name" value="SAM_OH_AdoTrfase"/>
</dbReference>